<reference evidence="5" key="1">
    <citation type="submission" date="2017-02" db="UniProtKB">
        <authorList>
            <consortium name="WormBaseParasite"/>
        </authorList>
    </citation>
    <scope>IDENTIFICATION</scope>
</reference>
<dbReference type="AlphaFoldDB" id="A0A0N5BEM8"/>
<dbReference type="PANTHER" id="PTHR11733">
    <property type="entry name" value="ZINC METALLOPROTEASE FAMILY M13 NEPRILYSIN-RELATED"/>
    <property type="match status" value="1"/>
</dbReference>
<dbReference type="Pfam" id="PF01431">
    <property type="entry name" value="Peptidase_M13"/>
    <property type="match status" value="1"/>
</dbReference>
<dbReference type="Proteomes" id="UP000046392">
    <property type="component" value="Unplaced"/>
</dbReference>
<protein>
    <submittedName>
        <fullName evidence="5">Peptidase_M13 domain-containing protein</fullName>
    </submittedName>
</protein>
<dbReference type="PROSITE" id="PS51885">
    <property type="entry name" value="NEPRILYSIN"/>
    <property type="match status" value="1"/>
</dbReference>
<dbReference type="SUPFAM" id="SSF55486">
    <property type="entry name" value="Metalloproteases ('zincins'), catalytic domain"/>
    <property type="match status" value="2"/>
</dbReference>
<name>A0A0N5BEM8_STREA</name>
<dbReference type="Gene3D" id="3.40.390.10">
    <property type="entry name" value="Collagenase (Catalytic Domain)"/>
    <property type="match status" value="2"/>
</dbReference>
<feature type="chain" id="PRO_5005894471" evidence="2">
    <location>
        <begin position="20"/>
        <end position="494"/>
    </location>
</feature>
<dbReference type="PRINTS" id="PR00786">
    <property type="entry name" value="NEPRILYSIN"/>
</dbReference>
<dbReference type="InterPro" id="IPR018497">
    <property type="entry name" value="Peptidase_M13_C"/>
</dbReference>
<evidence type="ECO:0000259" key="3">
    <source>
        <dbReference type="Pfam" id="PF01431"/>
    </source>
</evidence>
<dbReference type="WBParaSite" id="SPAL_0000445200.1">
    <property type="protein sequence ID" value="SPAL_0000445200.1"/>
    <property type="gene ID" value="SPAL_0000445200"/>
</dbReference>
<dbReference type="PANTHER" id="PTHR11733:SF167">
    <property type="entry name" value="FI17812P1-RELATED"/>
    <property type="match status" value="1"/>
</dbReference>
<keyword evidence="4" id="KW-1185">Reference proteome</keyword>
<evidence type="ECO:0000313" key="4">
    <source>
        <dbReference type="Proteomes" id="UP000046392"/>
    </source>
</evidence>
<dbReference type="GO" id="GO:0016485">
    <property type="term" value="P:protein processing"/>
    <property type="evidence" value="ECO:0007669"/>
    <property type="project" value="TreeGrafter"/>
</dbReference>
<sequence length="494" mass="58093">MKFFIFIFYTYGLFSVSQGGVFDRFKDIWADLKKLNFEFWNNHPASRSLYEYLDPNVDPCDNFYKFSCGNWIRSKERKKGNSESFFYDSRTISFDTFTDEFYDGKYLNESKTFTILLNLHRKCNQLPEDKILGCSSEIRKFGIYALSSVFLKKNIIQSEENGDYDTVKSLIWLIKYHFELIIDEKTQLFDEETRNNFKSKLNAMKFEKNFDHFNLSNVELMESCYDNTGIDYNGSIENILKDIGRNKIISQKEEDNLTSCRGKIFQPLQFMYRYVYTNAFYESFQNYFSVNSASLNEPSFSRYYPNALNYGYLGFAIAHEILHAFDSRNFNRILQGDNINEFNVTQESVDKYKERSDCFVNQYDMQNESLTNKTVDGSQTLRENIADNGGLKLAHTAYMKYLSTTGDKNERVSGFENFTEEQLFFISFGRSFCEYISKNNLEKIMDTSAHTPSEIRINVALSNYKPFSNAFECKLNSKMNPKDKCELWKNQLQN</sequence>
<comment type="similarity">
    <text evidence="1">Belongs to the peptidase M13 family.</text>
</comment>
<dbReference type="GO" id="GO:0004222">
    <property type="term" value="F:metalloendopeptidase activity"/>
    <property type="evidence" value="ECO:0007669"/>
    <property type="project" value="InterPro"/>
</dbReference>
<feature type="signal peptide" evidence="2">
    <location>
        <begin position="1"/>
        <end position="19"/>
    </location>
</feature>
<evidence type="ECO:0000256" key="2">
    <source>
        <dbReference type="SAM" id="SignalP"/>
    </source>
</evidence>
<dbReference type="InterPro" id="IPR024079">
    <property type="entry name" value="MetalloPept_cat_dom_sf"/>
</dbReference>
<feature type="domain" description="Peptidase M13 C-terminal" evidence="3">
    <location>
        <begin position="278"/>
        <end position="487"/>
    </location>
</feature>
<dbReference type="GO" id="GO:0005886">
    <property type="term" value="C:plasma membrane"/>
    <property type="evidence" value="ECO:0007669"/>
    <property type="project" value="TreeGrafter"/>
</dbReference>
<proteinExistence type="inferred from homology"/>
<accession>A0A0N5BEM8</accession>
<organism evidence="4 5">
    <name type="scientific">Strongyloides papillosus</name>
    <name type="common">Intestinal threadworm</name>
    <dbReference type="NCBI Taxonomy" id="174720"/>
    <lineage>
        <taxon>Eukaryota</taxon>
        <taxon>Metazoa</taxon>
        <taxon>Ecdysozoa</taxon>
        <taxon>Nematoda</taxon>
        <taxon>Chromadorea</taxon>
        <taxon>Rhabditida</taxon>
        <taxon>Tylenchina</taxon>
        <taxon>Panagrolaimomorpha</taxon>
        <taxon>Strongyloidoidea</taxon>
        <taxon>Strongyloididae</taxon>
        <taxon>Strongyloides</taxon>
    </lineage>
</organism>
<dbReference type="InterPro" id="IPR000718">
    <property type="entry name" value="Peptidase_M13"/>
</dbReference>
<evidence type="ECO:0000313" key="5">
    <source>
        <dbReference type="WBParaSite" id="SPAL_0000445200.1"/>
    </source>
</evidence>
<evidence type="ECO:0000256" key="1">
    <source>
        <dbReference type="ARBA" id="ARBA00007357"/>
    </source>
</evidence>
<keyword evidence="2" id="KW-0732">Signal</keyword>